<evidence type="ECO:0000313" key="2">
    <source>
        <dbReference type="EMBL" id="APW63674.1"/>
    </source>
</evidence>
<sequence length="109" mass="12729">MGHDEHEHDEHEHDHDHDHEHDVEEALEEALELDTQSQIFLEMRRQNLDLLRIASEVAGYGGNHGPLKPGDVRNALRNIWDVFAEFYSWVDPEEDEGDDEEDEGDEDEE</sequence>
<protein>
    <submittedName>
        <fullName evidence="2">Uncharacterized protein</fullName>
    </submittedName>
</protein>
<feature type="compositionally biased region" description="Acidic residues" evidence="1">
    <location>
        <begin position="91"/>
        <end position="109"/>
    </location>
</feature>
<dbReference type="RefSeq" id="WP_076349991.1">
    <property type="nucleotide sequence ID" value="NZ_CP019082.1"/>
</dbReference>
<gene>
    <name evidence="2" type="ORF">BSF38_05248</name>
</gene>
<feature type="region of interest" description="Disordered" evidence="1">
    <location>
        <begin position="90"/>
        <end position="109"/>
    </location>
</feature>
<keyword evidence="3" id="KW-1185">Reference proteome</keyword>
<feature type="compositionally biased region" description="Basic and acidic residues" evidence="1">
    <location>
        <begin position="1"/>
        <end position="24"/>
    </location>
</feature>
<dbReference type="KEGG" id="pbor:BSF38_05248"/>
<accession>A0A1U7CXK1</accession>
<dbReference type="AlphaFoldDB" id="A0A1U7CXK1"/>
<name>A0A1U7CXK1_9BACT</name>
<feature type="region of interest" description="Disordered" evidence="1">
    <location>
        <begin position="1"/>
        <end position="27"/>
    </location>
</feature>
<evidence type="ECO:0000313" key="3">
    <source>
        <dbReference type="Proteomes" id="UP000186309"/>
    </source>
</evidence>
<evidence type="ECO:0000256" key="1">
    <source>
        <dbReference type="SAM" id="MobiDB-lite"/>
    </source>
</evidence>
<dbReference type="OrthoDB" id="291347at2"/>
<organism evidence="2 3">
    <name type="scientific">Paludisphaera borealis</name>
    <dbReference type="NCBI Taxonomy" id="1387353"/>
    <lineage>
        <taxon>Bacteria</taxon>
        <taxon>Pseudomonadati</taxon>
        <taxon>Planctomycetota</taxon>
        <taxon>Planctomycetia</taxon>
        <taxon>Isosphaerales</taxon>
        <taxon>Isosphaeraceae</taxon>
        <taxon>Paludisphaera</taxon>
    </lineage>
</organism>
<reference evidence="3" key="1">
    <citation type="submission" date="2016-12" db="EMBL/GenBank/DDBJ databases">
        <title>Comparative genomics of four Isosphaeraceae planctomycetes: a common pool of plasmids and glycoside hydrolase genes.</title>
        <authorList>
            <person name="Ivanova A."/>
        </authorList>
    </citation>
    <scope>NUCLEOTIDE SEQUENCE [LARGE SCALE GENOMIC DNA]</scope>
    <source>
        <strain evidence="3">PX4</strain>
    </source>
</reference>
<dbReference type="Proteomes" id="UP000186309">
    <property type="component" value="Chromosome"/>
</dbReference>
<dbReference type="EMBL" id="CP019082">
    <property type="protein sequence ID" value="APW63674.1"/>
    <property type="molecule type" value="Genomic_DNA"/>
</dbReference>
<proteinExistence type="predicted"/>
<dbReference type="STRING" id="1387353.BSF38_05248"/>